<gene>
    <name evidence="2" type="ORF">SAMN05216388_10853</name>
</gene>
<feature type="transmembrane region" description="Helical" evidence="1">
    <location>
        <begin position="39"/>
        <end position="58"/>
    </location>
</feature>
<dbReference type="InterPro" id="IPR055943">
    <property type="entry name" value="DUF7521"/>
</dbReference>
<accession>A0A1H8WWW6</accession>
<keyword evidence="1" id="KW-0472">Membrane</keyword>
<evidence type="ECO:0000256" key="1">
    <source>
        <dbReference type="SAM" id="Phobius"/>
    </source>
</evidence>
<dbReference type="RefSeq" id="WP_092665219.1">
    <property type="nucleotide sequence ID" value="NZ_FOCX01000085.1"/>
</dbReference>
<feature type="transmembrane region" description="Helical" evidence="1">
    <location>
        <begin position="6"/>
        <end position="27"/>
    </location>
</feature>
<reference evidence="3" key="1">
    <citation type="submission" date="2016-10" db="EMBL/GenBank/DDBJ databases">
        <authorList>
            <person name="Varghese N."/>
            <person name="Submissions S."/>
        </authorList>
    </citation>
    <scope>NUCLEOTIDE SEQUENCE [LARGE SCALE GENOMIC DNA]</scope>
    <source>
        <strain evidence="3">IBRC-M 10043</strain>
    </source>
</reference>
<dbReference type="OrthoDB" id="170398at2157"/>
<organism evidence="2 3">
    <name type="scientific">Halorientalis persicus</name>
    <dbReference type="NCBI Taxonomy" id="1367881"/>
    <lineage>
        <taxon>Archaea</taxon>
        <taxon>Methanobacteriati</taxon>
        <taxon>Methanobacteriota</taxon>
        <taxon>Stenosarchaea group</taxon>
        <taxon>Halobacteria</taxon>
        <taxon>Halobacteriales</taxon>
        <taxon>Haloarculaceae</taxon>
        <taxon>Halorientalis</taxon>
    </lineage>
</organism>
<dbReference type="AlphaFoldDB" id="A0A1H8WWW6"/>
<feature type="transmembrane region" description="Helical" evidence="1">
    <location>
        <begin position="70"/>
        <end position="90"/>
    </location>
</feature>
<evidence type="ECO:0000313" key="3">
    <source>
        <dbReference type="Proteomes" id="UP000198775"/>
    </source>
</evidence>
<protein>
    <submittedName>
        <fullName evidence="2">Uncharacterized protein</fullName>
    </submittedName>
</protein>
<keyword evidence="1" id="KW-0812">Transmembrane</keyword>
<dbReference type="Pfam" id="PF24365">
    <property type="entry name" value="DUF7521"/>
    <property type="match status" value="1"/>
</dbReference>
<keyword evidence="1" id="KW-1133">Transmembrane helix</keyword>
<name>A0A1H8WWW6_9EURY</name>
<sequence>MTESIPTTVVIFKTLTLLVGGFITLVAANAARKTRWTGLSYLAIGFGIVTAGSFFAGVGDQLLLISTHDALLVESALTTLGFLVIAYSLFATQT</sequence>
<dbReference type="EMBL" id="FOCX01000085">
    <property type="protein sequence ID" value="SEP32122.1"/>
    <property type="molecule type" value="Genomic_DNA"/>
</dbReference>
<proteinExistence type="predicted"/>
<dbReference type="Proteomes" id="UP000198775">
    <property type="component" value="Unassembled WGS sequence"/>
</dbReference>
<evidence type="ECO:0000313" key="2">
    <source>
        <dbReference type="EMBL" id="SEP32122.1"/>
    </source>
</evidence>
<keyword evidence="3" id="KW-1185">Reference proteome</keyword>